<reference evidence="2 3" key="1">
    <citation type="submission" date="2023-08" db="EMBL/GenBank/DDBJ databases">
        <title>Implementing the SeqCode for naming new Mesorhizobium species isolated from Vachellia karroo root nodules.</title>
        <authorList>
            <person name="Van Lill M."/>
        </authorList>
    </citation>
    <scope>NUCLEOTIDE SEQUENCE [LARGE SCALE GENOMIC DNA]</scope>
    <source>
        <strain evidence="2 3">VK22B</strain>
    </source>
</reference>
<dbReference type="EMBL" id="JAVIJC010000009">
    <property type="protein sequence ID" value="MDX8492093.1"/>
    <property type="molecule type" value="Genomic_DNA"/>
</dbReference>
<evidence type="ECO:0000313" key="3">
    <source>
        <dbReference type="Proteomes" id="UP001271249"/>
    </source>
</evidence>
<dbReference type="Proteomes" id="UP001271249">
    <property type="component" value="Unassembled WGS sequence"/>
</dbReference>
<proteinExistence type="predicted"/>
<dbReference type="InterPro" id="IPR019207">
    <property type="entry name" value="DUF2092"/>
</dbReference>
<keyword evidence="1" id="KW-0732">Signal</keyword>
<evidence type="ECO:0000313" key="2">
    <source>
        <dbReference type="EMBL" id="MDX8492093.1"/>
    </source>
</evidence>
<protein>
    <submittedName>
        <fullName evidence="2">DUF2092 domain-containing protein</fullName>
    </submittedName>
</protein>
<dbReference type="SUPFAM" id="SSF89392">
    <property type="entry name" value="Prokaryotic lipoproteins and lipoprotein localization factors"/>
    <property type="match status" value="1"/>
</dbReference>
<organism evidence="2 3">
    <name type="scientific">Mesorhizobium captivum</name>
    <dbReference type="NCBI Taxonomy" id="3072319"/>
    <lineage>
        <taxon>Bacteria</taxon>
        <taxon>Pseudomonadati</taxon>
        <taxon>Pseudomonadota</taxon>
        <taxon>Alphaproteobacteria</taxon>
        <taxon>Hyphomicrobiales</taxon>
        <taxon>Phyllobacteriaceae</taxon>
        <taxon>Mesorhizobium</taxon>
    </lineage>
</organism>
<comment type="caution">
    <text evidence="2">The sequence shown here is derived from an EMBL/GenBank/DDBJ whole genome shotgun (WGS) entry which is preliminary data.</text>
</comment>
<name>A0ABU4YZ60_9HYPH</name>
<dbReference type="Gene3D" id="2.50.20.10">
    <property type="entry name" value="Lipoprotein localisation LolA/LolB/LppX"/>
    <property type="match status" value="1"/>
</dbReference>
<dbReference type="RefSeq" id="WP_320226082.1">
    <property type="nucleotide sequence ID" value="NZ_JAVIJC010000009.1"/>
</dbReference>
<accession>A0ABU4YZ60</accession>
<dbReference type="PIRSF" id="PIRSF012443">
    <property type="entry name" value="UCP012443"/>
    <property type="match status" value="1"/>
</dbReference>
<dbReference type="Pfam" id="PF09865">
    <property type="entry name" value="DUF2092"/>
    <property type="match status" value="1"/>
</dbReference>
<dbReference type="InterPro" id="IPR029046">
    <property type="entry name" value="LolA/LolB/LppX"/>
</dbReference>
<sequence>MVSLQFSAISGASAFDCNCTTVNKMNQIMKSGLLSRLRPKGASLLAASVGLALSCASAWSQSAIDKDANHVLVTSMNYLKGLKTFSVDYDTDHEIVDKAGQKIQYSASGSLTASRGEGFRISRKGPDADVEVTFDGKVISLYGKTINAFAQIDSPGPSIDEAVEEFRVSTGLDAAGADLMSADPYSVLTEGAVEGTLVGEAVIGGQVCDHLAFRTDTVDWQIWIRQGDQPLPLKYVITTKWVTGAPQYTLRLGNWTVDPKVDGKLFSFTPPADAKRLEHIDSDEIGQLSLEDAE</sequence>
<keyword evidence="3" id="KW-1185">Reference proteome</keyword>
<gene>
    <name evidence="2" type="ORF">RFN29_10920</name>
</gene>
<evidence type="ECO:0000256" key="1">
    <source>
        <dbReference type="ARBA" id="ARBA00022729"/>
    </source>
</evidence>